<name>G2E0V8_9GAMM</name>
<dbReference type="Proteomes" id="UP000004200">
    <property type="component" value="Unassembled WGS sequence"/>
</dbReference>
<keyword evidence="2" id="KW-1185">Reference proteome</keyword>
<dbReference type="eggNOG" id="ENOG5034613">
    <property type="taxonomic scope" value="Bacteria"/>
</dbReference>
<dbReference type="RefSeq" id="WP_007040645.1">
    <property type="nucleotide sequence ID" value="NZ_AFWT01000011.1"/>
</dbReference>
<reference evidence="1 2" key="1">
    <citation type="submission" date="2011-06" db="EMBL/GenBank/DDBJ databases">
        <title>The draft genome of Thiorhodococcus drewsii AZ1.</title>
        <authorList>
            <consortium name="US DOE Joint Genome Institute (JGI-PGF)"/>
            <person name="Lucas S."/>
            <person name="Han J."/>
            <person name="Lapidus A."/>
            <person name="Cheng J.-F."/>
            <person name="Goodwin L."/>
            <person name="Pitluck S."/>
            <person name="Peters L."/>
            <person name="Land M.L."/>
            <person name="Hauser L."/>
            <person name="Vogl K."/>
            <person name="Liu Z."/>
            <person name="Imhoff J."/>
            <person name="Thiel V."/>
            <person name="Frigaard N.-U."/>
            <person name="Bryant D.A."/>
            <person name="Woyke T.J."/>
        </authorList>
    </citation>
    <scope>NUCLEOTIDE SEQUENCE [LARGE SCALE GENOMIC DNA]</scope>
    <source>
        <strain evidence="1 2">AZ1</strain>
    </source>
</reference>
<accession>G2E0V8</accession>
<sequence length="140" mass="15256">MTDPALTDARISGLLRTLATADPDFDAFAQRYASLAAQPIPEDQAAALSRELLDVLRESPEQGERIDALAQTADPQRFDGGLVSSVPVLVAITFLLRTHIRFKRHADGTWELEIEHKPADSKLLTQLLQKLSSLLPGGEG</sequence>
<proteinExistence type="predicted"/>
<protein>
    <submittedName>
        <fullName evidence="1">Uncharacterized protein</fullName>
    </submittedName>
</protein>
<comment type="caution">
    <text evidence="1">The sequence shown here is derived from an EMBL/GenBank/DDBJ whole genome shotgun (WGS) entry which is preliminary data.</text>
</comment>
<evidence type="ECO:0000313" key="2">
    <source>
        <dbReference type="Proteomes" id="UP000004200"/>
    </source>
</evidence>
<evidence type="ECO:0000313" key="1">
    <source>
        <dbReference type="EMBL" id="EGV31730.1"/>
    </source>
</evidence>
<dbReference type="OrthoDB" id="9866801at2"/>
<dbReference type="AlphaFoldDB" id="G2E0V8"/>
<gene>
    <name evidence="1" type="ORF">ThidrDRAFT_1931</name>
</gene>
<organism evidence="1 2">
    <name type="scientific">Thiorhodococcus drewsii AZ1</name>
    <dbReference type="NCBI Taxonomy" id="765913"/>
    <lineage>
        <taxon>Bacteria</taxon>
        <taxon>Pseudomonadati</taxon>
        <taxon>Pseudomonadota</taxon>
        <taxon>Gammaproteobacteria</taxon>
        <taxon>Chromatiales</taxon>
        <taxon>Chromatiaceae</taxon>
        <taxon>Thiorhodococcus</taxon>
    </lineage>
</organism>
<dbReference type="EMBL" id="AFWT01000011">
    <property type="protein sequence ID" value="EGV31730.1"/>
    <property type="molecule type" value="Genomic_DNA"/>
</dbReference>